<dbReference type="Pfam" id="PF15927">
    <property type="entry name" value="Casc1_N"/>
    <property type="match status" value="1"/>
</dbReference>
<feature type="domain" description="CASC1 C-terminal" evidence="3">
    <location>
        <begin position="577"/>
        <end position="749"/>
    </location>
</feature>
<feature type="region of interest" description="Disordered" evidence="2">
    <location>
        <begin position="364"/>
        <end position="396"/>
    </location>
</feature>
<proteinExistence type="inferred from homology"/>
<evidence type="ECO:0000259" key="3">
    <source>
        <dbReference type="Pfam" id="PF12366"/>
    </source>
</evidence>
<dbReference type="GO" id="GO:0008017">
    <property type="term" value="F:microtubule binding"/>
    <property type="evidence" value="ECO:0007669"/>
    <property type="project" value="TreeGrafter"/>
</dbReference>
<evidence type="ECO:0000256" key="2">
    <source>
        <dbReference type="SAM" id="MobiDB-lite"/>
    </source>
</evidence>
<evidence type="ECO:0000256" key="1">
    <source>
        <dbReference type="ARBA" id="ARBA00024332"/>
    </source>
</evidence>
<name>A0A9P0CB77_BEMTA</name>
<dbReference type="GO" id="GO:0005930">
    <property type="term" value="C:axoneme"/>
    <property type="evidence" value="ECO:0007669"/>
    <property type="project" value="TreeGrafter"/>
</dbReference>
<sequence>MNKPKKKKLTKRERDKLKEEQAKQQARELEAARQRQIAEKKRKAAEEKRLAKLKRETELANHAIRTKTLVNSCKLFAQMKESKTQQDIACRDQIEWQHFINNDGLPFPSNISAMNTYLYLWKLETDCYTIDHAERRALEVLKLLDYLNEVIDIPLDKPPLTVEMWKSVRSDFREELQSRIDKATYLILRNLEENMIHIDLETVKYLKQCSAFILSLWSVLKLPRSSNDDRPSPTIDFPDCGVNIQLPPQFSQSFIAVRTLWLKYNHFSDLSRSWNKPQVSFDEEDDLFEFTNKKWEETEKIRKEIEEEEIKQEIERQKLLFVKKKSKHQPPSSEASDSLKTFRLSDKTFSKDILLADIEKLAESQSPMNDGSENEFDLTKSAPKSGEQSPSSEKAAQLDLANVDSLSKGLDSPPSEANDDVKEIEYPASPVSQRAKSPNQIWAEKEEMKAERLREALTLELDEKEINLRRYVVLGGVFHLDLLQQPSQAQQLANKCYLTLLTGPQNIQPINYLELYEPPAPSQDALLQTKTSSEEEEHEAKTKKEGLEKLVTVSIVLPDNILWFEPPTVVQWDDQHKYWSTQYIFDQKFNEEKQVVVFRAGRMRPFGLATFRFSNLPYQTWEIRPGPGSTISFSITAAIIIVEFLVKNDEICLNQLQNATSTALQELVGIFYKPHKLMKLLREGGVDLFPPDDAFLYLENARNKHQITENHVYHCMALLATTHMFSWSRWNLLAAHENIVFQIKELARQTKQKLTNYQMLLVTPWCARLVVCTEVSQAFMEEGIEGMSFYADLYNLVMDYGLEETKESIKEVSVTLAQTLFYLLRKTRILTFS</sequence>
<dbReference type="PANTHER" id="PTHR20929">
    <property type="entry name" value="LUNG ADENOMA SUSCEPTIBILITY 1-RELATED"/>
    <property type="match status" value="1"/>
</dbReference>
<reference evidence="5" key="1">
    <citation type="submission" date="2021-12" db="EMBL/GenBank/DDBJ databases">
        <authorList>
            <person name="King R."/>
        </authorList>
    </citation>
    <scope>NUCLEOTIDE SEQUENCE</scope>
</reference>
<feature type="domain" description="IC97/Casc1 N-terminal" evidence="4">
    <location>
        <begin position="25"/>
        <end position="220"/>
    </location>
</feature>
<protein>
    <recommendedName>
        <fullName evidence="7">Axonemal 84 kDa protein</fullName>
    </recommendedName>
</protein>
<dbReference type="Pfam" id="PF12366">
    <property type="entry name" value="Casc1_C"/>
    <property type="match status" value="1"/>
</dbReference>
<dbReference type="PRINTS" id="PR02043">
    <property type="entry name" value="CANCERSCCP1"/>
</dbReference>
<comment type="similarity">
    <text evidence="1">Belongs to the DNAI7 family.</text>
</comment>
<evidence type="ECO:0000313" key="5">
    <source>
        <dbReference type="EMBL" id="CAH0773291.1"/>
    </source>
</evidence>
<dbReference type="KEGG" id="btab:109033871"/>
<dbReference type="AlphaFoldDB" id="A0A9P0CB77"/>
<gene>
    <name evidence="5" type="ORF">BEMITA_LOCUS9797</name>
</gene>
<keyword evidence="6" id="KW-1185">Reference proteome</keyword>
<dbReference type="Proteomes" id="UP001152759">
    <property type="component" value="Chromosome 6"/>
</dbReference>
<dbReference type="PANTHER" id="PTHR20929:SF11">
    <property type="entry name" value="DYNEIN AXONEMAL INTERMEDIATE CHAIN 7"/>
    <property type="match status" value="1"/>
</dbReference>
<organism evidence="5 6">
    <name type="scientific">Bemisia tabaci</name>
    <name type="common">Sweetpotato whitefly</name>
    <name type="synonym">Aleurodes tabaci</name>
    <dbReference type="NCBI Taxonomy" id="7038"/>
    <lineage>
        <taxon>Eukaryota</taxon>
        <taxon>Metazoa</taxon>
        <taxon>Ecdysozoa</taxon>
        <taxon>Arthropoda</taxon>
        <taxon>Hexapoda</taxon>
        <taxon>Insecta</taxon>
        <taxon>Pterygota</taxon>
        <taxon>Neoptera</taxon>
        <taxon>Paraneoptera</taxon>
        <taxon>Hemiptera</taxon>
        <taxon>Sternorrhyncha</taxon>
        <taxon>Aleyrodoidea</taxon>
        <taxon>Aleyrodidae</taxon>
        <taxon>Aleyrodinae</taxon>
        <taxon>Bemisia</taxon>
    </lineage>
</organism>
<evidence type="ECO:0008006" key="7">
    <source>
        <dbReference type="Google" id="ProtNLM"/>
    </source>
</evidence>
<evidence type="ECO:0000259" key="4">
    <source>
        <dbReference type="Pfam" id="PF15927"/>
    </source>
</evidence>
<feature type="compositionally biased region" description="Basic residues" evidence="2">
    <location>
        <begin position="1"/>
        <end position="11"/>
    </location>
</feature>
<dbReference type="InterPro" id="IPR031826">
    <property type="entry name" value="IC97/Casc1_N"/>
</dbReference>
<evidence type="ECO:0000313" key="6">
    <source>
        <dbReference type="Proteomes" id="UP001152759"/>
    </source>
</evidence>
<dbReference type="InterPro" id="IPR022110">
    <property type="entry name" value="CASC1_C"/>
</dbReference>
<feature type="compositionally biased region" description="Basic and acidic residues" evidence="2">
    <location>
        <begin position="12"/>
        <end position="43"/>
    </location>
</feature>
<dbReference type="EMBL" id="OU963867">
    <property type="protein sequence ID" value="CAH0773291.1"/>
    <property type="molecule type" value="Genomic_DNA"/>
</dbReference>
<accession>A0A9P0CB77</accession>
<feature type="region of interest" description="Disordered" evidence="2">
    <location>
        <begin position="1"/>
        <end position="43"/>
    </location>
</feature>
<dbReference type="GO" id="GO:0048487">
    <property type="term" value="F:beta-tubulin binding"/>
    <property type="evidence" value="ECO:0007669"/>
    <property type="project" value="TreeGrafter"/>
</dbReference>
<dbReference type="InterPro" id="IPR023247">
    <property type="entry name" value="IC97/Dnai7-like"/>
</dbReference>